<dbReference type="InParanoid" id="A0A7N2M7L4"/>
<dbReference type="NCBIfam" id="TIGR00756">
    <property type="entry name" value="PPR"/>
    <property type="match status" value="3"/>
</dbReference>
<proteinExistence type="inferred from homology"/>
<sequence>MSLDYFVGMERFKKEEILSRGLWFLVWSLVINEIAHGYREKKDFEDLLSFFAEMKRAPTVIAGNKVIHCVCSNSGTERSDLFLRELEDLGFNPDEITFGILIGWNCHEGKLKNAFVYMSEMLTKSLKPNICSYNALLSGVLKEGMWKHAQDILDEMVYQGTPPNASTFRILLAGFCEGRQFDEVKMMVCKIASHGFLQRSSLEDPHSKAFMVLGLNPSAVRLKRDNDAGFSKTEFLYNLGNGPYLDTDLDEYDKTVARDMFLKGLLPDAEIYNMLIQGHYQVKNMRKVEKLLGNSSLVNKILDELQEKELQANEVTYNFLVYGFSECKDVSSTVHWLSMMISNEIRPSNRSLRAVISSLCNVGDLGKALQLSQEMESRGWVHGSSIQNAIVGGLLSHGKLQEAEDLLDRMVEKCLIPDNINYDNLINCFCWHAHPCFSQNGRTSEAEDFLISILQVGESPTREMYSSVINRYRLEDNLNKASEFIQVMQQRGYESDLETHWSLISNFSDKDNCDSNQGFLSRLLSVSGFAGKRGSNAKG</sequence>
<feature type="repeat" description="PPR" evidence="3">
    <location>
        <begin position="383"/>
        <end position="417"/>
    </location>
</feature>
<protein>
    <recommendedName>
        <fullName evidence="6">Pentatricopeptide repeat-containing protein</fullName>
    </recommendedName>
</protein>
<keyword evidence="2" id="KW-0677">Repeat</keyword>
<dbReference type="InterPro" id="IPR002885">
    <property type="entry name" value="PPR_rpt"/>
</dbReference>
<evidence type="ECO:0000256" key="2">
    <source>
        <dbReference type="ARBA" id="ARBA00022737"/>
    </source>
</evidence>
<keyword evidence="5" id="KW-1185">Reference proteome</keyword>
<reference evidence="4 5" key="1">
    <citation type="journal article" date="2016" name="G3 (Bethesda)">
        <title>First Draft Assembly and Annotation of the Genome of a California Endemic Oak Quercus lobata Nee (Fagaceae).</title>
        <authorList>
            <person name="Sork V.L."/>
            <person name="Fitz-Gibbon S.T."/>
            <person name="Puiu D."/>
            <person name="Crepeau M."/>
            <person name="Gugger P.F."/>
            <person name="Sherman R."/>
            <person name="Stevens K."/>
            <person name="Langley C.H."/>
            <person name="Pellegrini M."/>
            <person name="Salzberg S.L."/>
        </authorList>
    </citation>
    <scope>NUCLEOTIDE SEQUENCE [LARGE SCALE GENOMIC DNA]</scope>
    <source>
        <strain evidence="4 5">cv. SW786</strain>
    </source>
</reference>
<dbReference type="PROSITE" id="PS51375">
    <property type="entry name" value="PPR"/>
    <property type="match status" value="5"/>
</dbReference>
<reference evidence="4" key="2">
    <citation type="submission" date="2021-01" db="UniProtKB">
        <authorList>
            <consortium name="EnsemblPlants"/>
        </authorList>
    </citation>
    <scope>IDENTIFICATION</scope>
</reference>
<dbReference type="Pfam" id="PF01535">
    <property type="entry name" value="PPR"/>
    <property type="match status" value="4"/>
</dbReference>
<dbReference type="AlphaFoldDB" id="A0A7N2M7L4"/>
<dbReference type="Gene3D" id="1.25.40.10">
    <property type="entry name" value="Tetratricopeptide repeat domain"/>
    <property type="match status" value="3"/>
</dbReference>
<organism evidence="4 5">
    <name type="scientific">Quercus lobata</name>
    <name type="common">Valley oak</name>
    <dbReference type="NCBI Taxonomy" id="97700"/>
    <lineage>
        <taxon>Eukaryota</taxon>
        <taxon>Viridiplantae</taxon>
        <taxon>Streptophyta</taxon>
        <taxon>Embryophyta</taxon>
        <taxon>Tracheophyta</taxon>
        <taxon>Spermatophyta</taxon>
        <taxon>Magnoliopsida</taxon>
        <taxon>eudicotyledons</taxon>
        <taxon>Gunneridae</taxon>
        <taxon>Pentapetalae</taxon>
        <taxon>rosids</taxon>
        <taxon>fabids</taxon>
        <taxon>Fagales</taxon>
        <taxon>Fagaceae</taxon>
        <taxon>Quercus</taxon>
    </lineage>
</organism>
<accession>A0A7N2M7L4</accession>
<evidence type="ECO:0000313" key="5">
    <source>
        <dbReference type="Proteomes" id="UP000594261"/>
    </source>
</evidence>
<feature type="repeat" description="PPR" evidence="3">
    <location>
        <begin position="313"/>
        <end position="347"/>
    </location>
</feature>
<feature type="repeat" description="PPR" evidence="3">
    <location>
        <begin position="348"/>
        <end position="382"/>
    </location>
</feature>
<feature type="repeat" description="PPR" evidence="3">
    <location>
        <begin position="129"/>
        <end position="163"/>
    </location>
</feature>
<dbReference type="EMBL" id="LRBV02000008">
    <property type="status" value="NOT_ANNOTATED_CDS"/>
    <property type="molecule type" value="Genomic_DNA"/>
</dbReference>
<evidence type="ECO:0000256" key="3">
    <source>
        <dbReference type="PROSITE-ProRule" id="PRU00708"/>
    </source>
</evidence>
<evidence type="ECO:0000313" key="4">
    <source>
        <dbReference type="EnsemblPlants" id="QL08p010038:mrna"/>
    </source>
</evidence>
<dbReference type="InterPro" id="IPR011990">
    <property type="entry name" value="TPR-like_helical_dom_sf"/>
</dbReference>
<dbReference type="Proteomes" id="UP000594261">
    <property type="component" value="Chromosome 8"/>
</dbReference>
<evidence type="ECO:0000256" key="1">
    <source>
        <dbReference type="ARBA" id="ARBA00007626"/>
    </source>
</evidence>
<dbReference type="EnsemblPlants" id="QL08p010038:mrna">
    <property type="protein sequence ID" value="QL08p010038:mrna"/>
    <property type="gene ID" value="QL08p010038"/>
</dbReference>
<dbReference type="PANTHER" id="PTHR47941">
    <property type="entry name" value="PENTATRICOPEPTIDE REPEAT-CONTAINING PROTEIN 3, MITOCHONDRIAL"/>
    <property type="match status" value="1"/>
</dbReference>
<feature type="repeat" description="PPR" evidence="3">
    <location>
        <begin position="94"/>
        <end position="128"/>
    </location>
</feature>
<comment type="similarity">
    <text evidence="1">Belongs to the PPR family. P subfamily.</text>
</comment>
<dbReference type="Gramene" id="QL08p010038:mrna">
    <property type="protein sequence ID" value="QL08p010038:mrna"/>
    <property type="gene ID" value="QL08p010038"/>
</dbReference>
<evidence type="ECO:0008006" key="6">
    <source>
        <dbReference type="Google" id="ProtNLM"/>
    </source>
</evidence>
<dbReference type="Pfam" id="PF13041">
    <property type="entry name" value="PPR_2"/>
    <property type="match status" value="1"/>
</dbReference>
<name>A0A7N2M7L4_QUELO</name>